<evidence type="ECO:0000313" key="7">
    <source>
        <dbReference type="EMBL" id="QIB64145.1"/>
    </source>
</evidence>
<evidence type="ECO:0000313" key="8">
    <source>
        <dbReference type="Proteomes" id="UP000477680"/>
    </source>
</evidence>
<keyword evidence="1 4" id="KW-0349">Heme</keyword>
<dbReference type="SUPFAM" id="SSF46626">
    <property type="entry name" value="Cytochrome c"/>
    <property type="match status" value="2"/>
</dbReference>
<keyword evidence="8" id="KW-1185">Reference proteome</keyword>
<feature type="domain" description="Cytochrome c" evidence="6">
    <location>
        <begin position="154"/>
        <end position="240"/>
    </location>
</feature>
<organism evidence="7 8">
    <name type="scientific">Kineobactrum salinum</name>
    <dbReference type="NCBI Taxonomy" id="2708301"/>
    <lineage>
        <taxon>Bacteria</taxon>
        <taxon>Pseudomonadati</taxon>
        <taxon>Pseudomonadota</taxon>
        <taxon>Gammaproteobacteria</taxon>
        <taxon>Cellvibrionales</taxon>
        <taxon>Halieaceae</taxon>
        <taxon>Kineobactrum</taxon>
    </lineage>
</organism>
<dbReference type="Pfam" id="PF00034">
    <property type="entry name" value="Cytochrom_C"/>
    <property type="match status" value="2"/>
</dbReference>
<dbReference type="GO" id="GO:0009055">
    <property type="term" value="F:electron transfer activity"/>
    <property type="evidence" value="ECO:0007669"/>
    <property type="project" value="InterPro"/>
</dbReference>
<dbReference type="InterPro" id="IPR037401">
    <property type="entry name" value="SnoaL-like"/>
</dbReference>
<gene>
    <name evidence="7" type="ORF">G3T16_00655</name>
</gene>
<dbReference type="EMBL" id="CP048711">
    <property type="protein sequence ID" value="QIB64145.1"/>
    <property type="molecule type" value="Genomic_DNA"/>
</dbReference>
<accession>A0A6C0U1E0</accession>
<dbReference type="Gene3D" id="3.10.450.50">
    <property type="match status" value="1"/>
</dbReference>
<evidence type="ECO:0000256" key="2">
    <source>
        <dbReference type="ARBA" id="ARBA00022723"/>
    </source>
</evidence>
<feature type="chain" id="PRO_5025666526" evidence="5">
    <location>
        <begin position="20"/>
        <end position="343"/>
    </location>
</feature>
<dbReference type="RefSeq" id="WP_163493395.1">
    <property type="nucleotide sequence ID" value="NZ_CP048711.1"/>
</dbReference>
<dbReference type="GO" id="GO:0046872">
    <property type="term" value="F:metal ion binding"/>
    <property type="evidence" value="ECO:0007669"/>
    <property type="project" value="UniProtKB-KW"/>
</dbReference>
<dbReference type="SUPFAM" id="SSF54427">
    <property type="entry name" value="NTF2-like"/>
    <property type="match status" value="1"/>
</dbReference>
<feature type="signal peptide" evidence="5">
    <location>
        <begin position="1"/>
        <end position="19"/>
    </location>
</feature>
<dbReference type="InterPro" id="IPR036909">
    <property type="entry name" value="Cyt_c-like_dom_sf"/>
</dbReference>
<protein>
    <submittedName>
        <fullName evidence="7">C-type cytochrome</fullName>
    </submittedName>
</protein>
<keyword evidence="3 4" id="KW-0408">Iron</keyword>
<evidence type="ECO:0000259" key="6">
    <source>
        <dbReference type="PROSITE" id="PS51007"/>
    </source>
</evidence>
<reference evidence="7 8" key="1">
    <citation type="submission" date="2020-02" db="EMBL/GenBank/DDBJ databases">
        <title>Genome sequencing for Kineobactrum sp. M2.</title>
        <authorList>
            <person name="Park S.-J."/>
        </authorList>
    </citation>
    <scope>NUCLEOTIDE SEQUENCE [LARGE SCALE GENOMIC DNA]</scope>
    <source>
        <strain evidence="7 8">M2</strain>
    </source>
</reference>
<evidence type="ECO:0000256" key="4">
    <source>
        <dbReference type="PROSITE-ProRule" id="PRU00433"/>
    </source>
</evidence>
<name>A0A6C0U1E0_9GAMM</name>
<feature type="domain" description="Cytochrome c" evidence="6">
    <location>
        <begin position="250"/>
        <end position="338"/>
    </location>
</feature>
<evidence type="ECO:0000256" key="3">
    <source>
        <dbReference type="ARBA" id="ARBA00023004"/>
    </source>
</evidence>
<dbReference type="InterPro" id="IPR032710">
    <property type="entry name" value="NTF2-like_dom_sf"/>
</dbReference>
<dbReference type="Gene3D" id="1.10.760.10">
    <property type="entry name" value="Cytochrome c-like domain"/>
    <property type="match status" value="2"/>
</dbReference>
<proteinExistence type="predicted"/>
<dbReference type="Proteomes" id="UP000477680">
    <property type="component" value="Chromosome"/>
</dbReference>
<dbReference type="AlphaFoldDB" id="A0A6C0U1E0"/>
<dbReference type="PANTHER" id="PTHR33751:SF1">
    <property type="entry name" value="CBB3-TYPE CYTOCHROME C OXIDASE SUBUNIT FIXP"/>
    <property type="match status" value="1"/>
</dbReference>
<evidence type="ECO:0000256" key="1">
    <source>
        <dbReference type="ARBA" id="ARBA00022617"/>
    </source>
</evidence>
<dbReference type="Pfam" id="PF12680">
    <property type="entry name" value="SnoaL_2"/>
    <property type="match status" value="1"/>
</dbReference>
<keyword evidence="2 4" id="KW-0479">Metal-binding</keyword>
<evidence type="ECO:0000256" key="5">
    <source>
        <dbReference type="SAM" id="SignalP"/>
    </source>
</evidence>
<dbReference type="KEGG" id="kim:G3T16_00655"/>
<dbReference type="PROSITE" id="PS51257">
    <property type="entry name" value="PROKAR_LIPOPROTEIN"/>
    <property type="match status" value="1"/>
</dbReference>
<dbReference type="InterPro" id="IPR050597">
    <property type="entry name" value="Cytochrome_c_Oxidase_Subunit"/>
</dbReference>
<dbReference type="PANTHER" id="PTHR33751">
    <property type="entry name" value="CBB3-TYPE CYTOCHROME C OXIDASE SUBUNIT FIXP"/>
    <property type="match status" value="1"/>
</dbReference>
<keyword evidence="5" id="KW-0732">Signal</keyword>
<dbReference type="InterPro" id="IPR009056">
    <property type="entry name" value="Cyt_c-like_dom"/>
</dbReference>
<dbReference type="GO" id="GO:0020037">
    <property type="term" value="F:heme binding"/>
    <property type="evidence" value="ECO:0007669"/>
    <property type="project" value="InterPro"/>
</dbReference>
<sequence>MKKIAATCMLLLASCLAWADDEASRVEVARELYAAFGAGDMPRILSLFSPEVEFIFHGPEHILPQAGVYKGREGVQDFFVRIADNFQLQRVEQKAFSASGKRVYVPGWEEGFSIATGGYYRADWVHILTIEEGQIVRFEEVTDSGEIAEALAPADPERGKAYYTTCLACHGAQGEGNSNMHAPRLTLQEPEYIVRQLRHFRQMVRGGVQDFYGWQMNGRAAALPGDRALRDVAAYIDTLPDSYQAGEFDGDASSGERIYRQTCAACHGARAEGLSELQSPALRGLEGGYLLLQLENFASGLRGAHPDDQAGATMRAAMEVLDSEQAMKNVTSYIVSLTAAEVL</sequence>
<dbReference type="PROSITE" id="PS51007">
    <property type="entry name" value="CYTC"/>
    <property type="match status" value="2"/>
</dbReference>